<evidence type="ECO:0000313" key="9">
    <source>
        <dbReference type="EMBL" id="MBB4663852.1"/>
    </source>
</evidence>
<dbReference type="AlphaFoldDB" id="A0A840IG64"/>
<proteinExistence type="predicted"/>
<dbReference type="Pfam" id="PF02653">
    <property type="entry name" value="BPD_transp_2"/>
    <property type="match status" value="1"/>
</dbReference>
<keyword evidence="6 8" id="KW-1133">Transmembrane helix</keyword>
<feature type="transmembrane region" description="Helical" evidence="8">
    <location>
        <begin position="40"/>
        <end position="60"/>
    </location>
</feature>
<evidence type="ECO:0000256" key="3">
    <source>
        <dbReference type="ARBA" id="ARBA00022475"/>
    </source>
</evidence>
<dbReference type="RefSeq" id="WP_183343575.1">
    <property type="nucleotide sequence ID" value="NZ_JACHNU010000005.1"/>
</dbReference>
<evidence type="ECO:0000256" key="6">
    <source>
        <dbReference type="ARBA" id="ARBA00022989"/>
    </source>
</evidence>
<evidence type="ECO:0000256" key="4">
    <source>
        <dbReference type="ARBA" id="ARBA00022519"/>
    </source>
</evidence>
<evidence type="ECO:0000256" key="8">
    <source>
        <dbReference type="SAM" id="Phobius"/>
    </source>
</evidence>
<evidence type="ECO:0000256" key="1">
    <source>
        <dbReference type="ARBA" id="ARBA00004651"/>
    </source>
</evidence>
<dbReference type="EMBL" id="JACHNU010000005">
    <property type="protein sequence ID" value="MBB4663852.1"/>
    <property type="molecule type" value="Genomic_DNA"/>
</dbReference>
<feature type="transmembrane region" description="Helical" evidence="8">
    <location>
        <begin position="266"/>
        <end position="285"/>
    </location>
</feature>
<comment type="subcellular location">
    <subcellularLocation>
        <location evidence="1">Cell membrane</location>
        <topology evidence="1">Multi-pass membrane protein</topology>
    </subcellularLocation>
</comment>
<feature type="transmembrane region" description="Helical" evidence="8">
    <location>
        <begin position="98"/>
        <end position="114"/>
    </location>
</feature>
<gene>
    <name evidence="9" type="ORF">BDZ31_003453</name>
</gene>
<protein>
    <submittedName>
        <fullName evidence="9">Ribose transport system permease protein</fullName>
    </submittedName>
</protein>
<accession>A0A840IG64</accession>
<feature type="transmembrane region" description="Helical" evidence="8">
    <location>
        <begin position="292"/>
        <end position="313"/>
    </location>
</feature>
<evidence type="ECO:0000313" key="10">
    <source>
        <dbReference type="Proteomes" id="UP000585272"/>
    </source>
</evidence>
<keyword evidence="2" id="KW-0813">Transport</keyword>
<name>A0A840IG64_9ACTN</name>
<dbReference type="Proteomes" id="UP000585272">
    <property type="component" value="Unassembled WGS sequence"/>
</dbReference>
<keyword evidence="5 8" id="KW-0812">Transmembrane</keyword>
<feature type="transmembrane region" description="Helical" evidence="8">
    <location>
        <begin position="72"/>
        <end position="91"/>
    </location>
</feature>
<evidence type="ECO:0000256" key="5">
    <source>
        <dbReference type="ARBA" id="ARBA00022692"/>
    </source>
</evidence>
<comment type="caution">
    <text evidence="9">The sequence shown here is derived from an EMBL/GenBank/DDBJ whole genome shotgun (WGS) entry which is preliminary data.</text>
</comment>
<feature type="transmembrane region" description="Helical" evidence="8">
    <location>
        <begin position="149"/>
        <end position="168"/>
    </location>
</feature>
<sequence>MNSTKSHAPAAAGDAPAAAAPAALGARRAPSPRSIATTIFSRYATVLLLIVLIVVFSLATDKFLTTQNWQNLIVTQAVVACLALAAILPLVAGEFDLSLGYLVGALAMLGAYLAKHGAGIVAIVAAMLAAGLLMGLFNGMLTVWFKISSFIATLGVGILLSGVTLGLSDGEVLFSGIPTTLTDLGSGSFLGIGTTVWLALLLAAILLYVLEHTPFGRRLYAVGGSERVAFLAGVRTGRVKMIAFGGAGLLVAVGAIFSLAQSGAANPGFGADLLLPAYAAAFLGVTTYRPGYYNVPGTIVAIILLAVGFNGLNLLGAPFWVQPIFNGAVLLIAVITARAESRAVKVG</sequence>
<feature type="transmembrane region" description="Helical" evidence="8">
    <location>
        <begin position="241"/>
        <end position="260"/>
    </location>
</feature>
<dbReference type="PANTHER" id="PTHR32196">
    <property type="entry name" value="ABC TRANSPORTER PERMEASE PROTEIN YPHD-RELATED-RELATED"/>
    <property type="match status" value="1"/>
</dbReference>
<keyword evidence="7 8" id="KW-0472">Membrane</keyword>
<dbReference type="InterPro" id="IPR001851">
    <property type="entry name" value="ABC_transp_permease"/>
</dbReference>
<feature type="transmembrane region" description="Helical" evidence="8">
    <location>
        <begin position="188"/>
        <end position="210"/>
    </location>
</feature>
<feature type="transmembrane region" description="Helical" evidence="8">
    <location>
        <begin position="319"/>
        <end position="337"/>
    </location>
</feature>
<evidence type="ECO:0000256" key="7">
    <source>
        <dbReference type="ARBA" id="ARBA00023136"/>
    </source>
</evidence>
<keyword evidence="3" id="KW-1003">Cell membrane</keyword>
<evidence type="ECO:0000256" key="2">
    <source>
        <dbReference type="ARBA" id="ARBA00022448"/>
    </source>
</evidence>
<reference evidence="9 10" key="1">
    <citation type="submission" date="2020-08" db="EMBL/GenBank/DDBJ databases">
        <title>Genomic Encyclopedia of Archaeal and Bacterial Type Strains, Phase II (KMG-II): from individual species to whole genera.</title>
        <authorList>
            <person name="Goeker M."/>
        </authorList>
    </citation>
    <scope>NUCLEOTIDE SEQUENCE [LARGE SCALE GENOMIC DNA]</scope>
    <source>
        <strain evidence="9 10">DSM 23288</strain>
    </source>
</reference>
<dbReference type="PANTHER" id="PTHR32196:SF21">
    <property type="entry name" value="ABC TRANSPORTER PERMEASE PROTEIN YPHD-RELATED"/>
    <property type="match status" value="1"/>
</dbReference>
<organism evidence="9 10">
    <name type="scientific">Conexibacter arvalis</name>
    <dbReference type="NCBI Taxonomy" id="912552"/>
    <lineage>
        <taxon>Bacteria</taxon>
        <taxon>Bacillati</taxon>
        <taxon>Actinomycetota</taxon>
        <taxon>Thermoleophilia</taxon>
        <taxon>Solirubrobacterales</taxon>
        <taxon>Conexibacteraceae</taxon>
        <taxon>Conexibacter</taxon>
    </lineage>
</organism>
<dbReference type="GO" id="GO:0022857">
    <property type="term" value="F:transmembrane transporter activity"/>
    <property type="evidence" value="ECO:0007669"/>
    <property type="project" value="InterPro"/>
</dbReference>
<dbReference type="GO" id="GO:0005886">
    <property type="term" value="C:plasma membrane"/>
    <property type="evidence" value="ECO:0007669"/>
    <property type="project" value="UniProtKB-SubCell"/>
</dbReference>
<dbReference type="CDD" id="cd06579">
    <property type="entry name" value="TM_PBP1_transp_AraH_like"/>
    <property type="match status" value="1"/>
</dbReference>
<feature type="transmembrane region" description="Helical" evidence="8">
    <location>
        <begin position="120"/>
        <end position="137"/>
    </location>
</feature>
<keyword evidence="10" id="KW-1185">Reference proteome</keyword>
<keyword evidence="4" id="KW-0997">Cell inner membrane</keyword>